<dbReference type="FunFam" id="1.10.10.10:FF:000013">
    <property type="entry name" value="Paired box 8 isoform 1"/>
    <property type="match status" value="1"/>
</dbReference>
<evidence type="ECO:0000259" key="9">
    <source>
        <dbReference type="PROSITE" id="PS51057"/>
    </source>
</evidence>
<dbReference type="GO" id="GO:0005654">
    <property type="term" value="C:nucleoplasm"/>
    <property type="evidence" value="ECO:0007669"/>
    <property type="project" value="Ensembl"/>
</dbReference>
<dbReference type="GeneTree" id="ENSGT00940000159636"/>
<accession>A0A803XZL4</accession>
<dbReference type="GO" id="GO:0000978">
    <property type="term" value="F:RNA polymerase II cis-regulatory region sequence-specific DNA binding"/>
    <property type="evidence" value="ECO:0007669"/>
    <property type="project" value="Ensembl"/>
</dbReference>
<dbReference type="PROSITE" id="PS00034">
    <property type="entry name" value="PAIRED_1"/>
    <property type="match status" value="1"/>
</dbReference>
<dbReference type="SMART" id="SM00351">
    <property type="entry name" value="PAX"/>
    <property type="match status" value="1"/>
</dbReference>
<protein>
    <submittedName>
        <fullName evidence="10">Paired box 5</fullName>
    </submittedName>
</protein>
<feature type="domain" description="Paired" evidence="9">
    <location>
        <begin position="75"/>
        <end position="201"/>
    </location>
</feature>
<organism evidence="10 11">
    <name type="scientific">Meleagris gallopavo</name>
    <name type="common">Wild turkey</name>
    <dbReference type="NCBI Taxonomy" id="9103"/>
    <lineage>
        <taxon>Eukaryota</taxon>
        <taxon>Metazoa</taxon>
        <taxon>Chordata</taxon>
        <taxon>Craniata</taxon>
        <taxon>Vertebrata</taxon>
        <taxon>Euteleostomi</taxon>
        <taxon>Archelosauria</taxon>
        <taxon>Archosauria</taxon>
        <taxon>Dinosauria</taxon>
        <taxon>Saurischia</taxon>
        <taxon>Theropoda</taxon>
        <taxon>Coelurosauria</taxon>
        <taxon>Aves</taxon>
        <taxon>Neognathae</taxon>
        <taxon>Galloanserae</taxon>
        <taxon>Galliformes</taxon>
        <taxon>Phasianidae</taxon>
        <taxon>Meleagridinae</taxon>
        <taxon>Meleagris</taxon>
    </lineage>
</organism>
<proteinExistence type="predicted"/>
<dbReference type="GO" id="GO:0030534">
    <property type="term" value="P:adult behavior"/>
    <property type="evidence" value="ECO:0007669"/>
    <property type="project" value="Ensembl"/>
</dbReference>
<dbReference type="GO" id="GO:0021987">
    <property type="term" value="P:cerebral cortex development"/>
    <property type="evidence" value="ECO:0007669"/>
    <property type="project" value="Ensembl"/>
</dbReference>
<evidence type="ECO:0000313" key="11">
    <source>
        <dbReference type="Proteomes" id="UP000001645"/>
    </source>
</evidence>
<keyword evidence="2" id="KW-0217">Developmental protein</keyword>
<dbReference type="InterPro" id="IPR043565">
    <property type="entry name" value="PAX_fam"/>
</dbReference>
<dbReference type="FunFam" id="1.10.10.10:FF:000003">
    <property type="entry name" value="Paired box protein Pax-6"/>
    <property type="match status" value="1"/>
</dbReference>
<evidence type="ECO:0000256" key="7">
    <source>
        <dbReference type="ARBA" id="ARBA00023242"/>
    </source>
</evidence>
<dbReference type="GO" id="GO:0048701">
    <property type="term" value="P:embryonic cranial skeleton morphogenesis"/>
    <property type="evidence" value="ECO:0007669"/>
    <property type="project" value="Ensembl"/>
</dbReference>
<dbReference type="InterPro" id="IPR043182">
    <property type="entry name" value="PAIRED_DNA-bd_dom"/>
</dbReference>
<sequence length="452" mass="48651">MVKTDNPCRGWGLLGGSCLMAHGLQDQQALWPAVRTASINPAACNCSWGRMRLPRTSCCECDVVQHYLWMGGGGGHGGVNQLGGVFVNGRPLPDVVRQRIVELAHQGVRPCDISRQLRVSHGCVSKILGRYYETGSIKPGVIGGSKPKVATPKVVEKIAEYKRQNPTMFAWEIRDRLLAERVCDNDTVPSVSSINRIIRTKVQQPPNQQVPASSHSIASTGSVTQVSSVSTDSAGSSYSISGILGIASPGTESNKRKRDEGIQEPPVPNGHSLPGRDFLRKQMRGDLFTQQQLEVLDRVFERQHYSDIFTTTEPIKPEQATEYSAMASLAGGLDDMKANITSPTSADLGASVPGPQSYPIVTGRELASTTLPGYPPHVPPAGQGSYSAPALTGMVPGSEFSGSPYSHPQYSTYNDSWRFPNPGLLGKLLPPLWGRAPSCTHLYSSGNYQSPG</sequence>
<feature type="region of interest" description="Disordered" evidence="8">
    <location>
        <begin position="200"/>
        <end position="219"/>
    </location>
</feature>
<dbReference type="InterPro" id="IPR022130">
    <property type="entry name" value="Pax2_C"/>
</dbReference>
<evidence type="ECO:0000256" key="6">
    <source>
        <dbReference type="ARBA" id="ARBA00023163"/>
    </source>
</evidence>
<dbReference type="GO" id="GO:0001228">
    <property type="term" value="F:DNA-binding transcription activator activity, RNA polymerase II-specific"/>
    <property type="evidence" value="ECO:0007669"/>
    <property type="project" value="Ensembl"/>
</dbReference>
<reference evidence="10" key="3">
    <citation type="submission" date="2025-09" db="UniProtKB">
        <authorList>
            <consortium name="Ensembl"/>
        </authorList>
    </citation>
    <scope>IDENTIFICATION</scope>
</reference>
<evidence type="ECO:0000256" key="5">
    <source>
        <dbReference type="ARBA" id="ARBA00023125"/>
    </source>
</evidence>
<dbReference type="OrthoDB" id="3225452at2759"/>
<dbReference type="PROSITE" id="PS51057">
    <property type="entry name" value="PAIRED_2"/>
    <property type="match status" value="1"/>
</dbReference>
<dbReference type="Ensembl" id="ENSMGAT00000021226.1">
    <property type="protein sequence ID" value="ENSMGAP00000024960.1"/>
    <property type="gene ID" value="ENSMGAG00000018247.1"/>
</dbReference>
<dbReference type="PRINTS" id="PR00027">
    <property type="entry name" value="PAIREDBOX"/>
</dbReference>
<dbReference type="Pfam" id="PF00292">
    <property type="entry name" value="PAX"/>
    <property type="match status" value="1"/>
</dbReference>
<dbReference type="InterPro" id="IPR036388">
    <property type="entry name" value="WH-like_DNA-bd_sf"/>
</dbReference>
<dbReference type="GO" id="GO:0035914">
    <property type="term" value="P:skeletal muscle cell differentiation"/>
    <property type="evidence" value="ECO:0007669"/>
    <property type="project" value="Ensembl"/>
</dbReference>
<evidence type="ECO:0000313" key="10">
    <source>
        <dbReference type="Ensembl" id="ENSMGAP00000024960.1"/>
    </source>
</evidence>
<keyword evidence="6" id="KW-0804">Transcription</keyword>
<dbReference type="PANTHER" id="PTHR45636">
    <property type="entry name" value="PAIRED BOX PROTEIN PAX-6-RELATED-RELATED"/>
    <property type="match status" value="1"/>
</dbReference>
<evidence type="ECO:0000256" key="8">
    <source>
        <dbReference type="SAM" id="MobiDB-lite"/>
    </source>
</evidence>
<dbReference type="Pfam" id="PF12403">
    <property type="entry name" value="Pax2_C"/>
    <property type="match status" value="1"/>
</dbReference>
<reference evidence="10 11" key="1">
    <citation type="journal article" date="2010" name="PLoS Biol.">
        <title>Multi-platform next-generation sequencing of the domestic turkey (Meleagris gallopavo): genome assembly and analysis.</title>
        <authorList>
            <person name="Dalloul R.A."/>
            <person name="Long J.A."/>
            <person name="Zimin A.V."/>
            <person name="Aslam L."/>
            <person name="Beal K."/>
            <person name="Blomberg L.A."/>
            <person name="Bouffard P."/>
            <person name="Burt D.W."/>
            <person name="Crasta O."/>
            <person name="Crooijmans R.P."/>
            <person name="Cooper K."/>
            <person name="Coulombe R.A."/>
            <person name="De S."/>
            <person name="Delany M.E."/>
            <person name="Dodgson J.B."/>
            <person name="Dong J.J."/>
            <person name="Evans C."/>
            <person name="Frederickson K.M."/>
            <person name="Flicek P."/>
            <person name="Florea L."/>
            <person name="Folkerts O."/>
            <person name="Groenen M.A."/>
            <person name="Harkins T.T."/>
            <person name="Herrero J."/>
            <person name="Hoffmann S."/>
            <person name="Megens H.J."/>
            <person name="Jiang A."/>
            <person name="de Jong P."/>
            <person name="Kaiser P."/>
            <person name="Kim H."/>
            <person name="Kim K.W."/>
            <person name="Kim S."/>
            <person name="Langenberger D."/>
            <person name="Lee M.K."/>
            <person name="Lee T."/>
            <person name="Mane S."/>
            <person name="Marcais G."/>
            <person name="Marz M."/>
            <person name="McElroy A.P."/>
            <person name="Modise T."/>
            <person name="Nefedov M."/>
            <person name="Notredame C."/>
            <person name="Paton I.R."/>
            <person name="Payne W.S."/>
            <person name="Pertea G."/>
            <person name="Prickett D."/>
            <person name="Puiu D."/>
            <person name="Qioa D."/>
            <person name="Raineri E."/>
            <person name="Ruffier M."/>
            <person name="Salzberg S.L."/>
            <person name="Schatz M.C."/>
            <person name="Scheuring C."/>
            <person name="Schmidt C.J."/>
            <person name="Schroeder S."/>
            <person name="Searle S.M."/>
            <person name="Smith E.J."/>
            <person name="Smith J."/>
            <person name="Sonstegard T.S."/>
            <person name="Stadler P.F."/>
            <person name="Tafer H."/>
            <person name="Tu Z.J."/>
            <person name="Van Tassell C.P."/>
            <person name="Vilella A.J."/>
            <person name="Williams K.P."/>
            <person name="Yorke J.A."/>
            <person name="Zhang L."/>
            <person name="Zhang H.B."/>
            <person name="Zhang X."/>
            <person name="Zhang Y."/>
            <person name="Reed K.M."/>
        </authorList>
    </citation>
    <scope>NUCLEOTIDE SEQUENCE [LARGE SCALE GENOMIC DNA]</scope>
</reference>
<comment type="subcellular location">
    <subcellularLocation>
        <location evidence="1">Nucleus</location>
    </subcellularLocation>
</comment>
<reference evidence="10" key="2">
    <citation type="submission" date="2025-08" db="UniProtKB">
        <authorList>
            <consortium name="Ensembl"/>
        </authorList>
    </citation>
    <scope>IDENTIFICATION</scope>
</reference>
<evidence type="ECO:0000256" key="2">
    <source>
        <dbReference type="ARBA" id="ARBA00022473"/>
    </source>
</evidence>
<dbReference type="PANTHER" id="PTHR45636:SF20">
    <property type="entry name" value="PAIRED BOX PROTEIN PAX-5"/>
    <property type="match status" value="1"/>
</dbReference>
<evidence type="ECO:0000256" key="3">
    <source>
        <dbReference type="ARBA" id="ARBA00022724"/>
    </source>
</evidence>
<dbReference type="GO" id="GO:0000122">
    <property type="term" value="P:negative regulation of transcription by RNA polymerase II"/>
    <property type="evidence" value="ECO:0007669"/>
    <property type="project" value="Ensembl"/>
</dbReference>
<keyword evidence="7" id="KW-0539">Nucleus</keyword>
<name>A0A803XZL4_MELGA</name>
<keyword evidence="5" id="KW-0238">DNA-binding</keyword>
<dbReference type="GO" id="GO:0021670">
    <property type="term" value="P:lateral ventricle development"/>
    <property type="evidence" value="ECO:0007669"/>
    <property type="project" value="Ensembl"/>
</dbReference>
<feature type="compositionally biased region" description="Polar residues" evidence="8">
    <location>
        <begin position="200"/>
        <end position="218"/>
    </location>
</feature>
<evidence type="ECO:0000256" key="1">
    <source>
        <dbReference type="ARBA" id="ARBA00004123"/>
    </source>
</evidence>
<gene>
    <name evidence="10" type="primary">PAX5</name>
</gene>
<keyword evidence="3" id="KW-0563">Paired box</keyword>
<dbReference type="AlphaFoldDB" id="A0A803XZL4"/>
<keyword evidence="4" id="KW-0805">Transcription regulation</keyword>
<dbReference type="InterPro" id="IPR001523">
    <property type="entry name" value="Paired_dom"/>
</dbReference>
<dbReference type="SUPFAM" id="SSF46689">
    <property type="entry name" value="Homeodomain-like"/>
    <property type="match status" value="1"/>
</dbReference>
<dbReference type="Gene3D" id="1.10.10.10">
    <property type="entry name" value="Winged helix-like DNA-binding domain superfamily/Winged helix DNA-binding domain"/>
    <property type="match status" value="2"/>
</dbReference>
<dbReference type="InterPro" id="IPR009057">
    <property type="entry name" value="Homeodomain-like_sf"/>
</dbReference>
<dbReference type="Proteomes" id="UP000001645">
    <property type="component" value="Chromosome Z"/>
</dbReference>
<keyword evidence="11" id="KW-1185">Reference proteome</keyword>
<feature type="compositionally biased region" description="Low complexity" evidence="8">
    <location>
        <begin position="228"/>
        <end position="248"/>
    </location>
</feature>
<dbReference type="CDD" id="cd00131">
    <property type="entry name" value="PAX"/>
    <property type="match status" value="1"/>
</dbReference>
<evidence type="ECO:0000256" key="4">
    <source>
        <dbReference type="ARBA" id="ARBA00023015"/>
    </source>
</evidence>
<feature type="region of interest" description="Disordered" evidence="8">
    <location>
        <begin position="228"/>
        <end position="277"/>
    </location>
</feature>
<dbReference type="InParanoid" id="A0A803XZL4"/>